<accession>A0A0E9WAM4</accession>
<dbReference type="EMBL" id="GBXM01021138">
    <property type="protein sequence ID" value="JAH87439.1"/>
    <property type="molecule type" value="Transcribed_RNA"/>
</dbReference>
<evidence type="ECO:0000313" key="1">
    <source>
        <dbReference type="EMBL" id="JAH87439.1"/>
    </source>
</evidence>
<reference evidence="1" key="1">
    <citation type="submission" date="2014-11" db="EMBL/GenBank/DDBJ databases">
        <authorList>
            <person name="Amaro Gonzalez C."/>
        </authorList>
    </citation>
    <scope>NUCLEOTIDE SEQUENCE</scope>
</reference>
<dbReference type="AlphaFoldDB" id="A0A0E9WAM4"/>
<sequence>MKINHVLHRKSITENHRPSPNIIKQICYCYDCTSNLANRLRKTPGI</sequence>
<organism evidence="1">
    <name type="scientific">Anguilla anguilla</name>
    <name type="common">European freshwater eel</name>
    <name type="synonym">Muraena anguilla</name>
    <dbReference type="NCBI Taxonomy" id="7936"/>
    <lineage>
        <taxon>Eukaryota</taxon>
        <taxon>Metazoa</taxon>
        <taxon>Chordata</taxon>
        <taxon>Craniata</taxon>
        <taxon>Vertebrata</taxon>
        <taxon>Euteleostomi</taxon>
        <taxon>Actinopterygii</taxon>
        <taxon>Neopterygii</taxon>
        <taxon>Teleostei</taxon>
        <taxon>Anguilliformes</taxon>
        <taxon>Anguillidae</taxon>
        <taxon>Anguilla</taxon>
    </lineage>
</organism>
<name>A0A0E9WAM4_ANGAN</name>
<proteinExistence type="predicted"/>
<reference evidence="1" key="2">
    <citation type="journal article" date="2015" name="Fish Shellfish Immunol.">
        <title>Early steps in the European eel (Anguilla anguilla)-Vibrio vulnificus interaction in the gills: Role of the RtxA13 toxin.</title>
        <authorList>
            <person name="Callol A."/>
            <person name="Pajuelo D."/>
            <person name="Ebbesson L."/>
            <person name="Teles M."/>
            <person name="MacKenzie S."/>
            <person name="Amaro C."/>
        </authorList>
    </citation>
    <scope>NUCLEOTIDE SEQUENCE</scope>
</reference>
<protein>
    <submittedName>
        <fullName evidence="1">Uncharacterized protein</fullName>
    </submittedName>
</protein>